<gene>
    <name evidence="1" type="ORF">F4820DRAFT_389957</name>
</gene>
<evidence type="ECO:0000313" key="1">
    <source>
        <dbReference type="EMBL" id="KAI4863004.1"/>
    </source>
</evidence>
<organism evidence="1 2">
    <name type="scientific">Hypoxylon rubiginosum</name>
    <dbReference type="NCBI Taxonomy" id="110542"/>
    <lineage>
        <taxon>Eukaryota</taxon>
        <taxon>Fungi</taxon>
        <taxon>Dikarya</taxon>
        <taxon>Ascomycota</taxon>
        <taxon>Pezizomycotina</taxon>
        <taxon>Sordariomycetes</taxon>
        <taxon>Xylariomycetidae</taxon>
        <taxon>Xylariales</taxon>
        <taxon>Hypoxylaceae</taxon>
        <taxon>Hypoxylon</taxon>
    </lineage>
</organism>
<keyword evidence="2" id="KW-1185">Reference proteome</keyword>
<protein>
    <submittedName>
        <fullName evidence="1">Uncharacterized protein</fullName>
    </submittedName>
</protein>
<comment type="caution">
    <text evidence="1">The sequence shown here is derived from an EMBL/GenBank/DDBJ whole genome shotgun (WGS) entry which is preliminary data.</text>
</comment>
<proteinExistence type="predicted"/>
<dbReference type="Proteomes" id="UP001497700">
    <property type="component" value="Unassembled WGS sequence"/>
</dbReference>
<reference evidence="1 2" key="1">
    <citation type="journal article" date="2022" name="New Phytol.">
        <title>Ecological generalism drives hyperdiversity of secondary metabolite gene clusters in xylarialean endophytes.</title>
        <authorList>
            <person name="Franco M.E.E."/>
            <person name="Wisecaver J.H."/>
            <person name="Arnold A.E."/>
            <person name="Ju Y.M."/>
            <person name="Slot J.C."/>
            <person name="Ahrendt S."/>
            <person name="Moore L.P."/>
            <person name="Eastman K.E."/>
            <person name="Scott K."/>
            <person name="Konkel Z."/>
            <person name="Mondo S.J."/>
            <person name="Kuo A."/>
            <person name="Hayes R.D."/>
            <person name="Haridas S."/>
            <person name="Andreopoulos B."/>
            <person name="Riley R."/>
            <person name="LaButti K."/>
            <person name="Pangilinan J."/>
            <person name="Lipzen A."/>
            <person name="Amirebrahimi M."/>
            <person name="Yan J."/>
            <person name="Adam C."/>
            <person name="Keymanesh K."/>
            <person name="Ng V."/>
            <person name="Louie K."/>
            <person name="Northen T."/>
            <person name="Drula E."/>
            <person name="Henrissat B."/>
            <person name="Hsieh H.M."/>
            <person name="Youens-Clark K."/>
            <person name="Lutzoni F."/>
            <person name="Miadlikowska J."/>
            <person name="Eastwood D.C."/>
            <person name="Hamelin R.C."/>
            <person name="Grigoriev I.V."/>
            <person name="U'Ren J.M."/>
        </authorList>
    </citation>
    <scope>NUCLEOTIDE SEQUENCE [LARGE SCALE GENOMIC DNA]</scope>
    <source>
        <strain evidence="1 2">CBS 119005</strain>
    </source>
</reference>
<name>A0ACB9YUB6_9PEZI</name>
<sequence length="596" mass="66890">MDTDCSKVNISDYSQYFDISPVSDISGIGVLIGFLVPAYILLGIVCIYYVVTYDPALDPYRGEGSQFKSSRPNPFDQHILRLIRKLFGIKDPQLRHIRISEALQDAFNKCVLSMADVQVFTGLSILISGYVARKGLSALHWKMIVFLAWFSCATHLSALVFLRNYLINHPAKRRWRLSSMFALLMVLMVAMVPTGHFSWDVLIYMPDMESLSEVEHYAASIDAPPSASATCYFNTNFKSDQGKNAMLVSMLLLSLSFTVRLFKLHRIFLRFKIQSLSHHMVERVLSSARYFQTLFGTSTWQDRVVSNIIVAAHITVCVCIDLYTSTASDVYWLIVSLAWGTIKIVGLLKILSKSPHHDNDTWTFGQVLPVLLLTLPMISLAEHFLKSISQGTSQITSTDREEDPQSIISSCGNEDDDLSATWIIKPELPAQYYRDSIGMFWVVAICNAFNIMMAIMLLLPYDVDYWGAVIVVDTLSQAESLAIWFIISQGATIHLVILFFSFIEAKWKDRVTTHVAFGLISGGLIVASVFLLLSVRSGTDNTYVHRVGAPMSYLATTLGLFIIALLVRQLLNWLQARRRQTAGAERDGIPLNGNNV</sequence>
<dbReference type="EMBL" id="MU393513">
    <property type="protein sequence ID" value="KAI4863004.1"/>
    <property type="molecule type" value="Genomic_DNA"/>
</dbReference>
<accession>A0ACB9YUB6</accession>
<evidence type="ECO:0000313" key="2">
    <source>
        <dbReference type="Proteomes" id="UP001497700"/>
    </source>
</evidence>